<keyword evidence="2" id="KW-0808">Transferase</keyword>
<keyword evidence="2" id="KW-0548">Nucleotidyltransferase</keyword>
<keyword evidence="1" id="KW-1133">Transmembrane helix</keyword>
<dbReference type="PANTHER" id="PTHR31303">
    <property type="entry name" value="CTP-DEPENDENT DIACYLGLYCEROL KINASE 1"/>
    <property type="match status" value="1"/>
</dbReference>
<dbReference type="InterPro" id="IPR037997">
    <property type="entry name" value="Dgk1-like"/>
</dbReference>
<evidence type="ECO:0000256" key="1">
    <source>
        <dbReference type="SAM" id="Phobius"/>
    </source>
</evidence>
<keyword evidence="1" id="KW-0812">Transmembrane</keyword>
<dbReference type="RefSeq" id="WP_009887708.1">
    <property type="nucleotide sequence ID" value="NC_021592.1"/>
</dbReference>
<dbReference type="AlphaFoldDB" id="S0AS77"/>
<feature type="transmembrane region" description="Helical" evidence="1">
    <location>
        <begin position="157"/>
        <end position="175"/>
    </location>
</feature>
<dbReference type="PANTHER" id="PTHR31303:SF1">
    <property type="entry name" value="CTP-DEPENDENT DIACYLGLYCEROL KINASE 1"/>
    <property type="match status" value="1"/>
</dbReference>
<evidence type="ECO:0000313" key="2">
    <source>
        <dbReference type="EMBL" id="AGO61652.1"/>
    </source>
</evidence>
<feature type="transmembrane region" description="Helical" evidence="1">
    <location>
        <begin position="5"/>
        <end position="21"/>
    </location>
</feature>
<organism evidence="2 3">
    <name type="scientific">Ferroplasma acidarmanus Fer1</name>
    <dbReference type="NCBI Taxonomy" id="333146"/>
    <lineage>
        <taxon>Archaea</taxon>
        <taxon>Methanobacteriati</taxon>
        <taxon>Thermoplasmatota</taxon>
        <taxon>Thermoplasmata</taxon>
        <taxon>Thermoplasmatales</taxon>
        <taxon>Ferroplasmaceae</taxon>
        <taxon>Ferroplasma</taxon>
    </lineage>
</organism>
<feature type="transmembrane region" description="Helical" evidence="1">
    <location>
        <begin position="27"/>
        <end position="51"/>
    </location>
</feature>
<feature type="transmembrane region" description="Helical" evidence="1">
    <location>
        <begin position="91"/>
        <end position="108"/>
    </location>
</feature>
<keyword evidence="1" id="KW-0472">Membrane</keyword>
<keyword evidence="3" id="KW-1185">Reference proteome</keyword>
<gene>
    <name evidence="2" type="ORF">FACI_IFERC00001G1672</name>
</gene>
<feature type="transmembrane region" description="Helical" evidence="1">
    <location>
        <begin position="63"/>
        <end position="85"/>
    </location>
</feature>
<dbReference type="EMBL" id="CP004145">
    <property type="protein sequence ID" value="AGO61652.1"/>
    <property type="molecule type" value="Genomic_DNA"/>
</dbReference>
<dbReference type="GO" id="GO:0016779">
    <property type="term" value="F:nucleotidyltransferase activity"/>
    <property type="evidence" value="ECO:0007669"/>
    <property type="project" value="UniProtKB-KW"/>
</dbReference>
<sequence>MELFNFAYLAIFLIAVSYILIKNRETFLIKILVSIPIMAGLVYFSGSFFVLPVYLFSMIVSTYLYTVFFYFPFAVDFVLIILSIFGNFVPVRFVFASISISILLSMFLDKNMRKYDVTNNENKGKDIQRETSRDYFQISTGVITIAIFALDGIKGRILILLAILLIYLGGNILYLNNRNRLADLVYMMERKDTKLGLGSMYLAAGFLFVLSFTRSLQLIYISAFLIMIGDSLATIIGMKIRSRKLFYNRRKSMAGFLGMLIPSFLFGLFFFVYFISAFYAIGGTFAESISNKIADDNITIPVSIVIIHFIISMV</sequence>
<feature type="transmembrane region" description="Helical" evidence="1">
    <location>
        <begin position="218"/>
        <end position="238"/>
    </location>
</feature>
<dbReference type="KEGG" id="fac:FACI_IFERC01G1672"/>
<evidence type="ECO:0000313" key="3">
    <source>
        <dbReference type="Proteomes" id="UP000014660"/>
    </source>
</evidence>
<accession>S0AS77</accession>
<dbReference type="GeneID" id="16025858"/>
<reference evidence="2 3" key="1">
    <citation type="journal article" date="2007" name="Proc. Natl. Acad. Sci. U.S.A.">
        <title>Genome dynamics in a natural archaeal population.</title>
        <authorList>
            <person name="Allen E.E."/>
            <person name="Tyson G.W."/>
            <person name="Whitaker R.J."/>
            <person name="Detter J.C."/>
            <person name="Richardson P.M."/>
            <person name="Banfield J.F."/>
        </authorList>
    </citation>
    <scope>NUCLEOTIDE SEQUENCE [LARGE SCALE GENOMIC DNA]</scope>
    <source>
        <strain evidence="3">fer1</strain>
    </source>
</reference>
<protein>
    <submittedName>
        <fullName evidence="2">Cytidylyltransferase family protein</fullName>
    </submittedName>
</protein>
<name>S0AS77_FERAC</name>
<dbReference type="Proteomes" id="UP000014660">
    <property type="component" value="Chromosome"/>
</dbReference>
<dbReference type="GO" id="GO:0004143">
    <property type="term" value="F:ATP-dependent diacylglycerol kinase activity"/>
    <property type="evidence" value="ECO:0007669"/>
    <property type="project" value="InterPro"/>
</dbReference>
<feature type="transmembrane region" description="Helical" evidence="1">
    <location>
        <begin position="259"/>
        <end position="281"/>
    </location>
</feature>
<feature type="transmembrane region" description="Helical" evidence="1">
    <location>
        <begin position="195"/>
        <end position="212"/>
    </location>
</feature>
<proteinExistence type="predicted"/>
<dbReference type="HOGENOM" id="CLU_076517_0_0_2"/>